<dbReference type="GeneTree" id="ENSGT00940000157351"/>
<evidence type="ECO:0000313" key="4">
    <source>
        <dbReference type="Ensembl" id="ENSGALP00010020783.1"/>
    </source>
</evidence>
<dbReference type="Gene3D" id="3.40.30.10">
    <property type="entry name" value="Glutaredoxin"/>
    <property type="match status" value="1"/>
</dbReference>
<dbReference type="SUPFAM" id="SSF52833">
    <property type="entry name" value="Thioredoxin-like"/>
    <property type="match status" value="1"/>
</dbReference>
<accession>A0A8V0YRU8</accession>
<dbReference type="Ensembl" id="ENSGALT00010035839.1">
    <property type="protein sequence ID" value="ENSGALP00010020783.1"/>
    <property type="gene ID" value="ENSGALG00010014896.1"/>
</dbReference>
<keyword evidence="2" id="KW-0732">Signal</keyword>
<dbReference type="PANTHER" id="PTHR18929">
    <property type="entry name" value="PROTEIN DISULFIDE ISOMERASE"/>
    <property type="match status" value="1"/>
</dbReference>
<dbReference type="Proteomes" id="UP000000539">
    <property type="component" value="Chromosome 1"/>
</dbReference>
<evidence type="ECO:0000313" key="5">
    <source>
        <dbReference type="Proteomes" id="UP000000539"/>
    </source>
</evidence>
<dbReference type="InterPro" id="IPR013766">
    <property type="entry name" value="Thioredoxin_domain"/>
</dbReference>
<organism evidence="4 5">
    <name type="scientific">Gallus gallus</name>
    <name type="common">Chicken</name>
    <dbReference type="NCBI Taxonomy" id="9031"/>
    <lineage>
        <taxon>Eukaryota</taxon>
        <taxon>Metazoa</taxon>
        <taxon>Chordata</taxon>
        <taxon>Craniata</taxon>
        <taxon>Vertebrata</taxon>
        <taxon>Euteleostomi</taxon>
        <taxon>Archelosauria</taxon>
        <taxon>Archosauria</taxon>
        <taxon>Dinosauria</taxon>
        <taxon>Saurischia</taxon>
        <taxon>Theropoda</taxon>
        <taxon>Coelurosauria</taxon>
        <taxon>Aves</taxon>
        <taxon>Neognathae</taxon>
        <taxon>Galloanserae</taxon>
        <taxon>Galliformes</taxon>
        <taxon>Phasianidae</taxon>
        <taxon>Phasianinae</taxon>
        <taxon>Gallus</taxon>
    </lineage>
</organism>
<name>A0A8V0YRU8_CHICK</name>
<feature type="domain" description="Thioredoxin" evidence="3">
    <location>
        <begin position="32"/>
        <end position="123"/>
    </location>
</feature>
<reference evidence="4" key="1">
    <citation type="submission" date="2020-11" db="EMBL/GenBank/DDBJ databases">
        <title>Gallus gallus (Chicken) genome, bGalGal1, GRCg7b, maternal haplotype autosomes + Z &amp; W.</title>
        <authorList>
            <person name="Warren W."/>
            <person name="Formenti G."/>
            <person name="Fedrigo O."/>
            <person name="Haase B."/>
            <person name="Mountcastle J."/>
            <person name="Balacco J."/>
            <person name="Tracey A."/>
            <person name="Schneider V."/>
            <person name="Okimoto R."/>
            <person name="Cheng H."/>
            <person name="Hawken R."/>
            <person name="Howe K."/>
            <person name="Jarvis E.D."/>
        </authorList>
    </citation>
    <scope>NUCLEOTIDE SEQUENCE [LARGE SCALE GENOMIC DNA]</scope>
    <source>
        <strain evidence="4">Broiler</strain>
    </source>
</reference>
<evidence type="ECO:0000256" key="2">
    <source>
        <dbReference type="SAM" id="SignalP"/>
    </source>
</evidence>
<comment type="similarity">
    <text evidence="1">Belongs to the protein disulfide isomerase family.</text>
</comment>
<keyword evidence="5" id="KW-1185">Reference proteome</keyword>
<feature type="signal peptide" evidence="2">
    <location>
        <begin position="1"/>
        <end position="16"/>
    </location>
</feature>
<evidence type="ECO:0000256" key="1">
    <source>
        <dbReference type="ARBA" id="ARBA00006347"/>
    </source>
</evidence>
<proteinExistence type="inferred from homology"/>
<sequence length="143" mass="16157">MVQLCVVMVLPCLVLPLSLVMELPEEEGGMLVLCVSNFKEALTTHHHLLIVLCAPWCRHCKALASDYEMVKLKVEGSDIHLDEVDTIEESELVQNLGVCEYPTIKFFCNVGKALPKKYTAVREPDGQLAEEMHWSSCNYPDFF</sequence>
<dbReference type="PANTHER" id="PTHR18929:SF101">
    <property type="entry name" value="PROTEIN DISULFIDE-ISOMERASE"/>
    <property type="match status" value="1"/>
</dbReference>
<reference evidence="4" key="3">
    <citation type="submission" date="2025-09" db="UniProtKB">
        <authorList>
            <consortium name="Ensembl"/>
        </authorList>
    </citation>
    <scope>IDENTIFICATION</scope>
    <source>
        <strain evidence="4">broiler</strain>
    </source>
</reference>
<feature type="chain" id="PRO_5036443799" description="Thioredoxin domain-containing protein" evidence="2">
    <location>
        <begin position="17"/>
        <end position="143"/>
    </location>
</feature>
<evidence type="ECO:0000259" key="3">
    <source>
        <dbReference type="Pfam" id="PF00085"/>
    </source>
</evidence>
<protein>
    <recommendedName>
        <fullName evidence="3">Thioredoxin domain-containing protein</fullName>
    </recommendedName>
</protein>
<dbReference type="InterPro" id="IPR036249">
    <property type="entry name" value="Thioredoxin-like_sf"/>
</dbReference>
<dbReference type="Pfam" id="PF00085">
    <property type="entry name" value="Thioredoxin"/>
    <property type="match status" value="1"/>
</dbReference>
<reference evidence="4" key="2">
    <citation type="submission" date="2025-08" db="UniProtKB">
        <authorList>
            <consortium name="Ensembl"/>
        </authorList>
    </citation>
    <scope>IDENTIFICATION</scope>
    <source>
        <strain evidence="4">broiler</strain>
    </source>
</reference>
<dbReference type="FunCoup" id="A0A8V0YRU8">
    <property type="interactions" value="7"/>
</dbReference>
<dbReference type="AlphaFoldDB" id="A0A8V0YRU8"/>
<dbReference type="CDD" id="cd02961">
    <property type="entry name" value="PDI_a_family"/>
    <property type="match status" value="1"/>
</dbReference>